<keyword evidence="13" id="KW-1185">Reference proteome</keyword>
<evidence type="ECO:0000256" key="7">
    <source>
        <dbReference type="ARBA" id="ARBA00022801"/>
    </source>
</evidence>
<comment type="caution">
    <text evidence="12">The sequence shown here is derived from an EMBL/GenBank/DDBJ whole genome shotgun (WGS) entry which is preliminary data.</text>
</comment>
<evidence type="ECO:0000256" key="8">
    <source>
        <dbReference type="ARBA" id="ARBA00022825"/>
    </source>
</evidence>
<comment type="subcellular location">
    <subcellularLocation>
        <location evidence="1">Periplasm</location>
    </subcellularLocation>
</comment>
<dbReference type="PANTHER" id="PTHR43343">
    <property type="entry name" value="PEPTIDASE S12"/>
    <property type="match status" value="1"/>
</dbReference>
<name>A0AA45WLA1_9AQUI</name>
<dbReference type="GO" id="GO:0004252">
    <property type="term" value="F:serine-type endopeptidase activity"/>
    <property type="evidence" value="ECO:0007669"/>
    <property type="project" value="InterPro"/>
</dbReference>
<evidence type="ECO:0000313" key="12">
    <source>
        <dbReference type="EMBL" id="SMP10178.1"/>
    </source>
</evidence>
<feature type="binding site" evidence="10">
    <location>
        <begin position="230"/>
        <end position="232"/>
    </location>
    <ligand>
        <name>substrate</name>
    </ligand>
</feature>
<reference evidence="12" key="1">
    <citation type="submission" date="2017-05" db="EMBL/GenBank/DDBJ databases">
        <authorList>
            <person name="Varghese N."/>
            <person name="Submissions S."/>
        </authorList>
    </citation>
    <scope>NUCLEOTIDE SEQUENCE</scope>
    <source>
        <strain evidence="12">DSM 18763</strain>
    </source>
</reference>
<dbReference type="GO" id="GO:0042597">
    <property type="term" value="C:periplasmic space"/>
    <property type="evidence" value="ECO:0007669"/>
    <property type="project" value="UniProtKB-SubCell"/>
</dbReference>
<dbReference type="RefSeq" id="WP_265134849.1">
    <property type="nucleotide sequence ID" value="NZ_FXTX01000007.1"/>
</dbReference>
<evidence type="ECO:0000256" key="6">
    <source>
        <dbReference type="ARBA" id="ARBA00022764"/>
    </source>
</evidence>
<gene>
    <name evidence="12" type="ORF">SAMN06264868_10770</name>
</gene>
<dbReference type="GO" id="GO:0006508">
    <property type="term" value="P:proteolysis"/>
    <property type="evidence" value="ECO:0007669"/>
    <property type="project" value="UniProtKB-KW"/>
</dbReference>
<keyword evidence="4" id="KW-0732">Signal</keyword>
<dbReference type="Pfam" id="PF13365">
    <property type="entry name" value="Trypsin_2"/>
    <property type="match status" value="1"/>
</dbReference>
<dbReference type="SMART" id="SM00228">
    <property type="entry name" value="PDZ"/>
    <property type="match status" value="2"/>
</dbReference>
<sequence>MKKVVPAILVIFAVFYFVKAQFTKEKPFFENPSSPAPQSYPALEQIEQERIKLVESVSPGVVTIFTVQEITVPNPFADIPFGDFFGIPNDKQFKQRIQGLGSGFIVKVDREKKLVYLLTNNHVVENAKNIQVRFKNKMILDAKIVGTDKLSDVAVIAVPFKRGIENFAEKNILRLGDSDKLKVGSTVIAIGSPLGLTNTVTMGIVSALNRQIEDRPGEGFIQTDAAINPGNSGGPLINIRGEVIGINTAIIQGAQGLGFAVPINQAKWVMEQILTYGKVKRSKIGVIIQPLTADLAEHFGVTEGALVAQVQPGSPADKAGIRPGDVIVAVNGKKISDITDLQNNVMRNPPGTVLRITIIRDGKKIDLDVKTVSFDETLPEEEGEKPTDIETDIGLIVRDLTPDLMQKFRLPNVQGVFVYGVKSGSLADEAGLQVGDIILSVNRIPVKSTNEFWNIIKSEIKKGSDSVLLYIQRGDAKIFITMPLK</sequence>
<feature type="binding site" evidence="10">
    <location>
        <position position="152"/>
    </location>
    <ligand>
        <name>substrate</name>
    </ligand>
</feature>
<protein>
    <submittedName>
        <fullName evidence="12">Do/DeqQ family serine protease</fullName>
    </submittedName>
</protein>
<dbReference type="NCBIfam" id="TIGR02037">
    <property type="entry name" value="degP_htrA_DO"/>
    <property type="match status" value="1"/>
</dbReference>
<evidence type="ECO:0000256" key="10">
    <source>
        <dbReference type="PIRSR" id="PIRSR611782-2"/>
    </source>
</evidence>
<dbReference type="AlphaFoldDB" id="A0AA45WLA1"/>
<dbReference type="InterPro" id="IPR041489">
    <property type="entry name" value="PDZ_6"/>
</dbReference>
<dbReference type="InterPro" id="IPR001478">
    <property type="entry name" value="PDZ"/>
</dbReference>
<dbReference type="PANTHER" id="PTHR43343:SF3">
    <property type="entry name" value="PROTEASE DO-LIKE 8, CHLOROPLASTIC"/>
    <property type="match status" value="1"/>
</dbReference>
<dbReference type="PRINTS" id="PR00834">
    <property type="entry name" value="PROTEASES2C"/>
</dbReference>
<proteinExistence type="inferred from homology"/>
<accession>A0AA45WLA1</accession>
<dbReference type="SUPFAM" id="SSF50494">
    <property type="entry name" value="Trypsin-like serine proteases"/>
    <property type="match status" value="1"/>
</dbReference>
<evidence type="ECO:0000256" key="9">
    <source>
        <dbReference type="PIRSR" id="PIRSR611782-1"/>
    </source>
</evidence>
<evidence type="ECO:0000256" key="3">
    <source>
        <dbReference type="ARBA" id="ARBA00022670"/>
    </source>
</evidence>
<feature type="active site" description="Charge relay system" evidence="9">
    <location>
        <position position="152"/>
    </location>
</feature>
<comment type="similarity">
    <text evidence="2">Belongs to the peptidase S1C family.</text>
</comment>
<dbReference type="Gene3D" id="2.40.10.10">
    <property type="entry name" value="Trypsin-like serine proteases"/>
    <property type="match status" value="2"/>
</dbReference>
<evidence type="ECO:0000256" key="1">
    <source>
        <dbReference type="ARBA" id="ARBA00004418"/>
    </source>
</evidence>
<evidence type="ECO:0000256" key="5">
    <source>
        <dbReference type="ARBA" id="ARBA00022737"/>
    </source>
</evidence>
<feature type="domain" description="PDZ" evidence="11">
    <location>
        <begin position="375"/>
        <end position="475"/>
    </location>
</feature>
<dbReference type="InterPro" id="IPR009003">
    <property type="entry name" value="Peptidase_S1_PA"/>
</dbReference>
<dbReference type="SUPFAM" id="SSF50156">
    <property type="entry name" value="PDZ domain-like"/>
    <property type="match status" value="2"/>
</dbReference>
<dbReference type="Proteomes" id="UP001157947">
    <property type="component" value="Unassembled WGS sequence"/>
</dbReference>
<dbReference type="CDD" id="cd10839">
    <property type="entry name" value="cpPDZ1_DegP-like"/>
    <property type="match status" value="1"/>
</dbReference>
<dbReference type="InterPro" id="IPR043504">
    <property type="entry name" value="Peptidase_S1_PA_chymotrypsin"/>
</dbReference>
<feature type="domain" description="PDZ" evidence="11">
    <location>
        <begin position="273"/>
        <end position="362"/>
    </location>
</feature>
<dbReference type="InterPro" id="IPR011782">
    <property type="entry name" value="Pept_S1C_Do"/>
</dbReference>
<feature type="active site" description="Charge relay system" evidence="9">
    <location>
        <position position="232"/>
    </location>
</feature>
<dbReference type="Pfam" id="PF17820">
    <property type="entry name" value="PDZ_6"/>
    <property type="match status" value="1"/>
</dbReference>
<keyword evidence="3 12" id="KW-0645">Protease</keyword>
<dbReference type="InterPro" id="IPR051201">
    <property type="entry name" value="Chloro_Bact_Ser_Proteases"/>
</dbReference>
<evidence type="ECO:0000256" key="2">
    <source>
        <dbReference type="ARBA" id="ARBA00010541"/>
    </source>
</evidence>
<keyword evidence="7" id="KW-0378">Hydrolase</keyword>
<keyword evidence="6" id="KW-0574">Periplasm</keyword>
<keyword evidence="8" id="KW-0720">Serine protease</keyword>
<feature type="active site" description="Charge relay system" evidence="9">
    <location>
        <position position="122"/>
    </location>
</feature>
<evidence type="ECO:0000313" key="13">
    <source>
        <dbReference type="Proteomes" id="UP001157947"/>
    </source>
</evidence>
<dbReference type="Gene3D" id="2.30.42.10">
    <property type="match status" value="2"/>
</dbReference>
<dbReference type="Pfam" id="PF13180">
    <property type="entry name" value="PDZ_2"/>
    <property type="match status" value="1"/>
</dbReference>
<organism evidence="12 13">
    <name type="scientific">Venenivibrio stagnispumantis</name>
    <dbReference type="NCBI Taxonomy" id="407998"/>
    <lineage>
        <taxon>Bacteria</taxon>
        <taxon>Pseudomonadati</taxon>
        <taxon>Aquificota</taxon>
        <taxon>Aquificia</taxon>
        <taxon>Aquificales</taxon>
        <taxon>Hydrogenothermaceae</taxon>
        <taxon>Venenivibrio</taxon>
    </lineage>
</organism>
<evidence type="ECO:0000256" key="4">
    <source>
        <dbReference type="ARBA" id="ARBA00022729"/>
    </source>
</evidence>
<keyword evidence="5" id="KW-0677">Repeat</keyword>
<dbReference type="EMBL" id="FXTX01000007">
    <property type="protein sequence ID" value="SMP10178.1"/>
    <property type="molecule type" value="Genomic_DNA"/>
</dbReference>
<dbReference type="InterPro" id="IPR001940">
    <property type="entry name" value="Peptidase_S1C"/>
</dbReference>
<evidence type="ECO:0000259" key="11">
    <source>
        <dbReference type="PROSITE" id="PS50106"/>
    </source>
</evidence>
<dbReference type="InterPro" id="IPR036034">
    <property type="entry name" value="PDZ_sf"/>
</dbReference>
<feature type="binding site" evidence="10">
    <location>
        <position position="122"/>
    </location>
    <ligand>
        <name>substrate</name>
    </ligand>
</feature>
<dbReference type="PROSITE" id="PS50106">
    <property type="entry name" value="PDZ"/>
    <property type="match status" value="2"/>
</dbReference>